<dbReference type="PANTHER" id="PTHR30250">
    <property type="entry name" value="PST FAMILY PREDICTED COLANIC ACID TRANSPORTER"/>
    <property type="match status" value="1"/>
</dbReference>
<dbReference type="InterPro" id="IPR050833">
    <property type="entry name" value="Poly_Biosynth_Transport"/>
</dbReference>
<evidence type="ECO:0000313" key="9">
    <source>
        <dbReference type="Proteomes" id="UP000249169"/>
    </source>
</evidence>
<dbReference type="Proteomes" id="UP000249169">
    <property type="component" value="Unassembled WGS sequence"/>
</dbReference>
<evidence type="ECO:0000313" key="8">
    <source>
        <dbReference type="EMBL" id="RAL21262.1"/>
    </source>
</evidence>
<dbReference type="GO" id="GO:0005886">
    <property type="term" value="C:plasma membrane"/>
    <property type="evidence" value="ECO:0007669"/>
    <property type="project" value="UniProtKB-SubCell"/>
</dbReference>
<evidence type="ECO:0000256" key="5">
    <source>
        <dbReference type="ARBA" id="ARBA00022989"/>
    </source>
</evidence>
<sequence>MSVSVVQRLHTLLKSAFFKNIALLASGTLLAQIITISTTPVLSRLFLPAAFGVLGMLNSVVNILAGVSALRYNMAMVLPDDDDDAANLLSLSLGLISTLTLLIALVVLVGRQPLATQLGQPDAANWLWWLPPMVLITGLFQTLSFWCTRKKAFKRTSISQVAGSAVSASSKISAGVAAVGTLGLVAGQVLGSLIGTLVLLTQVLREDLTTLRRAFSLSRIKALARTFADFPRYNAPATLIHGLTNGLPVILFGLVFDATAAGLYSVAYLICRMPVQLLASAVYNVFFQRASERLNAKSPLFAEHKQTTFLLAAVGILPAIIAAWLAPWVFTLGLGEEWTGAGVYARYLLIFLYFELMAIPSSALIPVLNRQRWFLGWQSVSLVFSISGIALGFALGSPVYGVFAYSVAKALMFIWLTLSMTRKVRAVDQGEYRAYAG</sequence>
<keyword evidence="9" id="KW-1185">Reference proteome</keyword>
<dbReference type="EMBL" id="QHKO01000006">
    <property type="protein sequence ID" value="RAL21262.1"/>
    <property type="molecule type" value="Genomic_DNA"/>
</dbReference>
<dbReference type="PANTHER" id="PTHR30250:SF10">
    <property type="entry name" value="LIPOPOLYSACCHARIDE BIOSYNTHESIS PROTEIN WZXC"/>
    <property type="match status" value="1"/>
</dbReference>
<feature type="transmembrane region" description="Helical" evidence="7">
    <location>
        <begin position="21"/>
        <end position="39"/>
    </location>
</feature>
<name>A0A328C5R6_9DELT</name>
<feature type="transmembrane region" description="Helical" evidence="7">
    <location>
        <begin position="88"/>
        <end position="109"/>
    </location>
</feature>
<dbReference type="Pfam" id="PF13440">
    <property type="entry name" value="Polysacc_synt_3"/>
    <property type="match status" value="1"/>
</dbReference>
<reference evidence="8 9" key="1">
    <citation type="submission" date="2018-05" db="EMBL/GenBank/DDBJ databases">
        <title>Lujinxingia marina gen. nov. sp. nov., a new facultative anaerobic member of the class Deltaproteobacteria, and proposal of Lujinxingaceae fam. nov.</title>
        <authorList>
            <person name="Li C.-M."/>
        </authorList>
    </citation>
    <scope>NUCLEOTIDE SEQUENCE [LARGE SCALE GENOMIC DNA]</scope>
    <source>
        <strain evidence="8 9">B210</strain>
    </source>
</reference>
<evidence type="ECO:0000256" key="7">
    <source>
        <dbReference type="SAM" id="Phobius"/>
    </source>
</evidence>
<gene>
    <name evidence="8" type="ORF">DL240_14140</name>
</gene>
<protein>
    <recommendedName>
        <fullName evidence="10">Polysaccharide biosynthesis protein</fullName>
    </recommendedName>
</protein>
<keyword evidence="5 7" id="KW-1133">Transmembrane helix</keyword>
<comment type="caution">
    <text evidence="8">The sequence shown here is derived from an EMBL/GenBank/DDBJ whole genome shotgun (WGS) entry which is preliminary data.</text>
</comment>
<dbReference type="AlphaFoldDB" id="A0A328C5R6"/>
<comment type="similarity">
    <text evidence="2">Belongs to the polysaccharide synthase family.</text>
</comment>
<keyword evidence="6 7" id="KW-0472">Membrane</keyword>
<feature type="transmembrane region" description="Helical" evidence="7">
    <location>
        <begin position="45"/>
        <end position="67"/>
    </location>
</feature>
<comment type="subcellular location">
    <subcellularLocation>
        <location evidence="1">Cell membrane</location>
        <topology evidence="1">Multi-pass membrane protein</topology>
    </subcellularLocation>
</comment>
<feature type="transmembrane region" description="Helical" evidence="7">
    <location>
        <begin position="400"/>
        <end position="418"/>
    </location>
</feature>
<proteinExistence type="inferred from homology"/>
<feature type="transmembrane region" description="Helical" evidence="7">
    <location>
        <begin position="129"/>
        <end position="147"/>
    </location>
</feature>
<evidence type="ECO:0000256" key="1">
    <source>
        <dbReference type="ARBA" id="ARBA00004651"/>
    </source>
</evidence>
<evidence type="ECO:0000256" key="3">
    <source>
        <dbReference type="ARBA" id="ARBA00022475"/>
    </source>
</evidence>
<evidence type="ECO:0000256" key="6">
    <source>
        <dbReference type="ARBA" id="ARBA00023136"/>
    </source>
</evidence>
<keyword evidence="4 7" id="KW-0812">Transmembrane</keyword>
<evidence type="ECO:0008006" key="10">
    <source>
        <dbReference type="Google" id="ProtNLM"/>
    </source>
</evidence>
<feature type="transmembrane region" description="Helical" evidence="7">
    <location>
        <begin position="375"/>
        <end position="394"/>
    </location>
</feature>
<organism evidence="8 9">
    <name type="scientific">Lujinxingia litoralis</name>
    <dbReference type="NCBI Taxonomy" id="2211119"/>
    <lineage>
        <taxon>Bacteria</taxon>
        <taxon>Deltaproteobacteria</taxon>
        <taxon>Bradymonadales</taxon>
        <taxon>Lujinxingiaceae</taxon>
        <taxon>Lujinxingia</taxon>
    </lineage>
</organism>
<keyword evidence="3" id="KW-1003">Cell membrane</keyword>
<accession>A0A328C5R6</accession>
<feature type="transmembrane region" description="Helical" evidence="7">
    <location>
        <begin position="350"/>
        <end position="368"/>
    </location>
</feature>
<evidence type="ECO:0000256" key="2">
    <source>
        <dbReference type="ARBA" id="ARBA00007430"/>
    </source>
</evidence>
<evidence type="ECO:0000256" key="4">
    <source>
        <dbReference type="ARBA" id="ARBA00022692"/>
    </source>
</evidence>
<feature type="transmembrane region" description="Helical" evidence="7">
    <location>
        <begin position="308"/>
        <end position="330"/>
    </location>
</feature>